<dbReference type="GO" id="GO:0016491">
    <property type="term" value="F:oxidoreductase activity"/>
    <property type="evidence" value="ECO:0007669"/>
    <property type="project" value="InterPro"/>
</dbReference>
<dbReference type="InterPro" id="IPR036812">
    <property type="entry name" value="NAD(P)_OxRdtase_dom_sf"/>
</dbReference>
<dbReference type="AlphaFoldDB" id="A0A6P5XGZ0"/>
<protein>
    <submittedName>
        <fullName evidence="3">D-galacturonate reductase-like</fullName>
    </submittedName>
</protein>
<evidence type="ECO:0000313" key="2">
    <source>
        <dbReference type="Proteomes" id="UP000515121"/>
    </source>
</evidence>
<feature type="domain" description="NADP-dependent oxidoreductase" evidence="1">
    <location>
        <begin position="1"/>
        <end position="102"/>
    </location>
</feature>
<evidence type="ECO:0000259" key="1">
    <source>
        <dbReference type="Pfam" id="PF00248"/>
    </source>
</evidence>
<proteinExistence type="predicted"/>
<dbReference type="Proteomes" id="UP000515121">
    <property type="component" value="Unplaced"/>
</dbReference>
<sequence>MNPLCQQKELKEFCEAKGVHVSAHSPLGSNGTIWGDNRILDCDALKEIAESIGKTTAQIALRWAYEQGASVITKSFNKDRMKENLEILDWSLSMEDLDKINGLPRRKGSARSPIFELSKELEAEL</sequence>
<dbReference type="Pfam" id="PF00248">
    <property type="entry name" value="Aldo_ket_red"/>
    <property type="match status" value="1"/>
</dbReference>
<keyword evidence="2" id="KW-1185">Reference proteome</keyword>
<dbReference type="OrthoDB" id="984533at2759"/>
<dbReference type="Gene3D" id="3.20.20.100">
    <property type="entry name" value="NADP-dependent oxidoreductase domain"/>
    <property type="match status" value="1"/>
</dbReference>
<gene>
    <name evidence="3" type="primary">LOC111282964</name>
</gene>
<dbReference type="KEGG" id="dzi:111282964"/>
<dbReference type="GeneID" id="111282964"/>
<name>A0A6P5XGZ0_DURZI</name>
<reference evidence="3" key="1">
    <citation type="submission" date="2025-08" db="UniProtKB">
        <authorList>
            <consortium name="RefSeq"/>
        </authorList>
    </citation>
    <scope>IDENTIFICATION</scope>
    <source>
        <tissue evidence="3">Fruit stalk</tissue>
    </source>
</reference>
<dbReference type="PANTHER" id="PTHR11732">
    <property type="entry name" value="ALDO/KETO REDUCTASE"/>
    <property type="match status" value="1"/>
</dbReference>
<dbReference type="SUPFAM" id="SSF51430">
    <property type="entry name" value="NAD(P)-linked oxidoreductase"/>
    <property type="match status" value="1"/>
</dbReference>
<dbReference type="InterPro" id="IPR023210">
    <property type="entry name" value="NADP_OxRdtase_dom"/>
</dbReference>
<dbReference type="InterPro" id="IPR020471">
    <property type="entry name" value="AKR"/>
</dbReference>
<organism evidence="2 3">
    <name type="scientific">Durio zibethinus</name>
    <name type="common">Durian</name>
    <dbReference type="NCBI Taxonomy" id="66656"/>
    <lineage>
        <taxon>Eukaryota</taxon>
        <taxon>Viridiplantae</taxon>
        <taxon>Streptophyta</taxon>
        <taxon>Embryophyta</taxon>
        <taxon>Tracheophyta</taxon>
        <taxon>Spermatophyta</taxon>
        <taxon>Magnoliopsida</taxon>
        <taxon>eudicotyledons</taxon>
        <taxon>Gunneridae</taxon>
        <taxon>Pentapetalae</taxon>
        <taxon>rosids</taxon>
        <taxon>malvids</taxon>
        <taxon>Malvales</taxon>
        <taxon>Malvaceae</taxon>
        <taxon>Helicteroideae</taxon>
        <taxon>Durio</taxon>
    </lineage>
</organism>
<dbReference type="RefSeq" id="XP_022727022.1">
    <property type="nucleotide sequence ID" value="XM_022871287.1"/>
</dbReference>
<accession>A0A6P5XGZ0</accession>
<evidence type="ECO:0000313" key="3">
    <source>
        <dbReference type="RefSeq" id="XP_022727022.1"/>
    </source>
</evidence>